<accession>A0A151NXL1</accession>
<reference evidence="1 2" key="1">
    <citation type="journal article" date="2012" name="Genome Biol.">
        <title>Sequencing three crocodilian genomes to illuminate the evolution of archosaurs and amniotes.</title>
        <authorList>
            <person name="St John J.A."/>
            <person name="Braun E.L."/>
            <person name="Isberg S.R."/>
            <person name="Miles L.G."/>
            <person name="Chong A.Y."/>
            <person name="Gongora J."/>
            <person name="Dalzell P."/>
            <person name="Moran C."/>
            <person name="Bed'hom B."/>
            <person name="Abzhanov A."/>
            <person name="Burgess S.C."/>
            <person name="Cooksey A.M."/>
            <person name="Castoe T.A."/>
            <person name="Crawford N.G."/>
            <person name="Densmore L.D."/>
            <person name="Drew J.C."/>
            <person name="Edwards S.V."/>
            <person name="Faircloth B.C."/>
            <person name="Fujita M.K."/>
            <person name="Greenwold M.J."/>
            <person name="Hoffmann F.G."/>
            <person name="Howard J.M."/>
            <person name="Iguchi T."/>
            <person name="Janes D.E."/>
            <person name="Khan S.Y."/>
            <person name="Kohno S."/>
            <person name="de Koning A.J."/>
            <person name="Lance S.L."/>
            <person name="McCarthy F.M."/>
            <person name="McCormack J.E."/>
            <person name="Merchant M.E."/>
            <person name="Peterson D.G."/>
            <person name="Pollock D.D."/>
            <person name="Pourmand N."/>
            <person name="Raney B.J."/>
            <person name="Roessler K.A."/>
            <person name="Sanford J.R."/>
            <person name="Sawyer R.H."/>
            <person name="Schmidt C.J."/>
            <person name="Triplett E.W."/>
            <person name="Tuberville T.D."/>
            <person name="Venegas-Anaya M."/>
            <person name="Howard J.T."/>
            <person name="Jarvis E.D."/>
            <person name="Guillette L.J.Jr."/>
            <person name="Glenn T.C."/>
            <person name="Green R.E."/>
            <person name="Ray D.A."/>
        </authorList>
    </citation>
    <scope>NUCLEOTIDE SEQUENCE [LARGE SCALE GENOMIC DNA]</scope>
    <source>
        <strain evidence="1">KSC_2009_1</strain>
    </source>
</reference>
<comment type="caution">
    <text evidence="1">The sequence shown here is derived from an EMBL/GenBank/DDBJ whole genome shotgun (WGS) entry which is preliminary data.</text>
</comment>
<dbReference type="AlphaFoldDB" id="A0A151NXL1"/>
<protein>
    <submittedName>
        <fullName evidence="1">Uncharacterized protein</fullName>
    </submittedName>
</protein>
<dbReference type="EMBL" id="AKHW03001628">
    <property type="protein sequence ID" value="KYO41622.1"/>
    <property type="molecule type" value="Genomic_DNA"/>
</dbReference>
<sequence>MAPEILFNRATQYDAQGRPSDFKEEYIAARAITPAVRGRNSCGRFFYRAICARKPEPAQLKRSCLCGRVPLHL</sequence>
<gene>
    <name evidence="1" type="ORF">Y1Q_0006376</name>
</gene>
<name>A0A151NXL1_ALLMI</name>
<keyword evidence="2" id="KW-1185">Reference proteome</keyword>
<dbReference type="Proteomes" id="UP000050525">
    <property type="component" value="Unassembled WGS sequence"/>
</dbReference>
<evidence type="ECO:0000313" key="2">
    <source>
        <dbReference type="Proteomes" id="UP000050525"/>
    </source>
</evidence>
<proteinExistence type="predicted"/>
<organism evidence="1 2">
    <name type="scientific">Alligator mississippiensis</name>
    <name type="common">American alligator</name>
    <dbReference type="NCBI Taxonomy" id="8496"/>
    <lineage>
        <taxon>Eukaryota</taxon>
        <taxon>Metazoa</taxon>
        <taxon>Chordata</taxon>
        <taxon>Craniata</taxon>
        <taxon>Vertebrata</taxon>
        <taxon>Euteleostomi</taxon>
        <taxon>Archelosauria</taxon>
        <taxon>Archosauria</taxon>
        <taxon>Crocodylia</taxon>
        <taxon>Alligatoridae</taxon>
        <taxon>Alligatorinae</taxon>
        <taxon>Alligator</taxon>
    </lineage>
</organism>
<evidence type="ECO:0000313" key="1">
    <source>
        <dbReference type="EMBL" id="KYO41622.1"/>
    </source>
</evidence>